<dbReference type="PIRSF" id="PIRSF004925">
    <property type="entry name" value="HcaT"/>
    <property type="match status" value="1"/>
</dbReference>
<evidence type="ECO:0000256" key="8">
    <source>
        <dbReference type="SAM" id="Phobius"/>
    </source>
</evidence>
<gene>
    <name evidence="10" type="ORF">GCM10011352_15470</name>
</gene>
<feature type="transmembrane region" description="Helical" evidence="8">
    <location>
        <begin position="137"/>
        <end position="155"/>
    </location>
</feature>
<dbReference type="CDD" id="cd17335">
    <property type="entry name" value="MFS_MFSD6"/>
    <property type="match status" value="1"/>
</dbReference>
<dbReference type="PROSITE" id="PS50850">
    <property type="entry name" value="MFS"/>
    <property type="match status" value="1"/>
</dbReference>
<evidence type="ECO:0000256" key="5">
    <source>
        <dbReference type="ARBA" id="ARBA00022692"/>
    </source>
</evidence>
<dbReference type="EMBL" id="BMIJ01000003">
    <property type="protein sequence ID" value="GGB90354.1"/>
    <property type="molecule type" value="Genomic_DNA"/>
</dbReference>
<feature type="transmembrane region" description="Helical" evidence="8">
    <location>
        <begin position="99"/>
        <end position="125"/>
    </location>
</feature>
<dbReference type="PANTHER" id="PTHR23522">
    <property type="entry name" value="BLL5896 PROTEIN"/>
    <property type="match status" value="1"/>
</dbReference>
<reference evidence="11" key="1">
    <citation type="journal article" date="2019" name="Int. J. Syst. Evol. Microbiol.">
        <title>The Global Catalogue of Microorganisms (GCM) 10K type strain sequencing project: providing services to taxonomists for standard genome sequencing and annotation.</title>
        <authorList>
            <consortium name="The Broad Institute Genomics Platform"/>
            <consortium name="The Broad Institute Genome Sequencing Center for Infectious Disease"/>
            <person name="Wu L."/>
            <person name="Ma J."/>
        </authorList>
    </citation>
    <scope>NUCLEOTIDE SEQUENCE [LARGE SCALE GENOMIC DNA]</scope>
    <source>
        <strain evidence="11">CGMCC 1.15341</strain>
    </source>
</reference>
<evidence type="ECO:0000256" key="3">
    <source>
        <dbReference type="ARBA" id="ARBA00022475"/>
    </source>
</evidence>
<feature type="transmembrane region" description="Helical" evidence="8">
    <location>
        <begin position="361"/>
        <end position="383"/>
    </location>
</feature>
<keyword evidence="3" id="KW-1003">Cell membrane</keyword>
<dbReference type="InterPro" id="IPR026032">
    <property type="entry name" value="HcaT-like"/>
</dbReference>
<dbReference type="Gene3D" id="1.20.1250.20">
    <property type="entry name" value="MFS general substrate transporter like domains"/>
    <property type="match status" value="2"/>
</dbReference>
<feature type="transmembrane region" description="Helical" evidence="8">
    <location>
        <begin position="272"/>
        <end position="295"/>
    </location>
</feature>
<dbReference type="Proteomes" id="UP000629025">
    <property type="component" value="Unassembled WGS sequence"/>
</dbReference>
<evidence type="ECO:0000313" key="10">
    <source>
        <dbReference type="EMBL" id="GGB90354.1"/>
    </source>
</evidence>
<feature type="transmembrane region" description="Helical" evidence="8">
    <location>
        <begin position="43"/>
        <end position="63"/>
    </location>
</feature>
<comment type="subcellular location">
    <subcellularLocation>
        <location evidence="1">Cell inner membrane</location>
        <topology evidence="1">Multi-pass membrane protein</topology>
    </subcellularLocation>
</comment>
<feature type="transmembrane region" description="Helical" evidence="8">
    <location>
        <begin position="335"/>
        <end position="355"/>
    </location>
</feature>
<dbReference type="NCBIfam" id="NF037955">
    <property type="entry name" value="mfs"/>
    <property type="match status" value="1"/>
</dbReference>
<keyword evidence="7 8" id="KW-0472">Membrane</keyword>
<feature type="transmembrane region" description="Helical" evidence="8">
    <location>
        <begin position="301"/>
        <end position="323"/>
    </location>
</feature>
<protein>
    <submittedName>
        <fullName evidence="10">MFS metabolite transporter</fullName>
    </submittedName>
</protein>
<proteinExistence type="predicted"/>
<feature type="transmembrane region" description="Helical" evidence="8">
    <location>
        <begin position="75"/>
        <end position="93"/>
    </location>
</feature>
<comment type="caution">
    <text evidence="10">The sequence shown here is derived from an EMBL/GenBank/DDBJ whole genome shotgun (WGS) entry which is preliminary data.</text>
</comment>
<sequence>MQASATIPRTRLSGFYLFYFAFLGALVPYWSLYLQSFGFGPELIGVLMGMLHATRIIAPSLWGWLADRSGRRMRIVRLGSLAAWLVFALIFWADRALYIALVTLAFSFFWNAILPQFEVVTLRYLGEDKHDYSRIRVWGSIGFIASVSATGYLMELVHIRMLPWVLLALLVLIWLNTLVVHQRQERVAESEVQAGQAFLPLLRRPQVLAFFAVCFLIQFGHGPYYSFFSPMLEQLDYTRGVIGMLWSLGVLAEVVLFIYMRRVLQRWSLRHIMLVSLWLSVLRWVVTALLPAYILPLVLAQLLHAASFGSLHIAGIALVQHYFPTYAQGRGQALFSSLGFGAGGLLGSVVAGLIWQQGGGLPAFLVSALACLVAIVLTSVWIYPEKVQQNSA</sequence>
<dbReference type="RefSeq" id="WP_188747020.1">
    <property type="nucleotide sequence ID" value="NZ_BMIJ01000003.1"/>
</dbReference>
<dbReference type="PANTHER" id="PTHR23522:SF10">
    <property type="entry name" value="3-PHENYLPROPIONIC ACID TRANSPORTER-RELATED"/>
    <property type="match status" value="1"/>
</dbReference>
<name>A0ABQ1K8R4_9GAMM</name>
<organism evidence="10 11">
    <name type="scientific">Marinobacterium zhoushanense</name>
    <dbReference type="NCBI Taxonomy" id="1679163"/>
    <lineage>
        <taxon>Bacteria</taxon>
        <taxon>Pseudomonadati</taxon>
        <taxon>Pseudomonadota</taxon>
        <taxon>Gammaproteobacteria</taxon>
        <taxon>Oceanospirillales</taxon>
        <taxon>Oceanospirillaceae</taxon>
        <taxon>Marinobacterium</taxon>
    </lineage>
</organism>
<feature type="transmembrane region" description="Helical" evidence="8">
    <location>
        <begin position="240"/>
        <end position="260"/>
    </location>
</feature>
<keyword evidence="5 8" id="KW-0812">Transmembrane</keyword>
<evidence type="ECO:0000256" key="2">
    <source>
        <dbReference type="ARBA" id="ARBA00022448"/>
    </source>
</evidence>
<feature type="domain" description="Major facilitator superfamily (MFS) profile" evidence="9">
    <location>
        <begin position="206"/>
        <end position="392"/>
    </location>
</feature>
<dbReference type="InterPro" id="IPR036259">
    <property type="entry name" value="MFS_trans_sf"/>
</dbReference>
<evidence type="ECO:0000256" key="1">
    <source>
        <dbReference type="ARBA" id="ARBA00004429"/>
    </source>
</evidence>
<evidence type="ECO:0000259" key="9">
    <source>
        <dbReference type="PROSITE" id="PS50850"/>
    </source>
</evidence>
<feature type="transmembrane region" description="Helical" evidence="8">
    <location>
        <begin position="12"/>
        <end position="31"/>
    </location>
</feature>
<feature type="transmembrane region" description="Helical" evidence="8">
    <location>
        <begin position="161"/>
        <end position="180"/>
    </location>
</feature>
<evidence type="ECO:0000256" key="4">
    <source>
        <dbReference type="ARBA" id="ARBA00022519"/>
    </source>
</evidence>
<dbReference type="InterPro" id="IPR024989">
    <property type="entry name" value="MFS_assoc_dom"/>
</dbReference>
<keyword evidence="4" id="KW-0997">Cell inner membrane</keyword>
<evidence type="ECO:0000313" key="11">
    <source>
        <dbReference type="Proteomes" id="UP000629025"/>
    </source>
</evidence>
<evidence type="ECO:0000256" key="6">
    <source>
        <dbReference type="ARBA" id="ARBA00022989"/>
    </source>
</evidence>
<feature type="transmembrane region" description="Helical" evidence="8">
    <location>
        <begin position="201"/>
        <end position="220"/>
    </location>
</feature>
<accession>A0ABQ1K8R4</accession>
<dbReference type="SUPFAM" id="SSF103473">
    <property type="entry name" value="MFS general substrate transporter"/>
    <property type="match status" value="1"/>
</dbReference>
<dbReference type="InterPro" id="IPR020846">
    <property type="entry name" value="MFS_dom"/>
</dbReference>
<keyword evidence="2" id="KW-0813">Transport</keyword>
<dbReference type="Pfam" id="PF12832">
    <property type="entry name" value="MFS_1_like"/>
    <property type="match status" value="1"/>
</dbReference>
<keyword evidence="6 8" id="KW-1133">Transmembrane helix</keyword>
<evidence type="ECO:0000256" key="7">
    <source>
        <dbReference type="ARBA" id="ARBA00023136"/>
    </source>
</evidence>
<keyword evidence="11" id="KW-1185">Reference proteome</keyword>